<dbReference type="InterPro" id="IPR002842">
    <property type="entry name" value="ATPase_V1_Esu"/>
</dbReference>
<organism evidence="5 6">
    <name type="scientific">Aminobacterium colombiense (strain DSM 12261 / ALA-1)</name>
    <dbReference type="NCBI Taxonomy" id="572547"/>
    <lineage>
        <taxon>Bacteria</taxon>
        <taxon>Thermotogati</taxon>
        <taxon>Synergistota</taxon>
        <taxon>Synergistia</taxon>
        <taxon>Synergistales</taxon>
        <taxon>Aminobacteriaceae</taxon>
        <taxon>Aminobacterium</taxon>
    </lineage>
</organism>
<evidence type="ECO:0000256" key="1">
    <source>
        <dbReference type="ARBA" id="ARBA00005901"/>
    </source>
</evidence>
<dbReference type="STRING" id="572547.Amico_0804"/>
<dbReference type="RefSeq" id="WP_013048203.1">
    <property type="nucleotide sequence ID" value="NC_014011.1"/>
</dbReference>
<dbReference type="KEGG" id="aco:Amico_0804"/>
<dbReference type="InterPro" id="IPR038495">
    <property type="entry name" value="ATPase_E_C"/>
</dbReference>
<feature type="coiled-coil region" evidence="4">
    <location>
        <begin position="15"/>
        <end position="42"/>
    </location>
</feature>
<dbReference type="AlphaFoldDB" id="D5EEF5"/>
<keyword evidence="6" id="KW-1185">Reference proteome</keyword>
<dbReference type="GO" id="GO:0046961">
    <property type="term" value="F:proton-transporting ATPase activity, rotational mechanism"/>
    <property type="evidence" value="ECO:0007669"/>
    <property type="project" value="InterPro"/>
</dbReference>
<proteinExistence type="inferred from homology"/>
<evidence type="ECO:0000256" key="2">
    <source>
        <dbReference type="ARBA" id="ARBA00022448"/>
    </source>
</evidence>
<keyword evidence="2" id="KW-0813">Transport</keyword>
<gene>
    <name evidence="5" type="ordered locus">Amico_0804</name>
</gene>
<dbReference type="Pfam" id="PF01991">
    <property type="entry name" value="vATP-synt_E"/>
    <property type="match status" value="1"/>
</dbReference>
<name>D5EEF5_AMICL</name>
<dbReference type="Gene3D" id="3.30.2320.30">
    <property type="entry name" value="ATP synthase, E subunit, C-terminal"/>
    <property type="match status" value="1"/>
</dbReference>
<accession>D5EEF5</accession>
<dbReference type="OrthoDB" id="4004at2"/>
<sequence length="193" mass="21958">MSLADIKIKIEADAKKEAEKIFENARLEADKIQKDADAEIQKIDASYIERFNTEKPEILKRREIVANLDVKKIMLGAQQDLIALAFNEALKTLASLPADKYLAFCEALLEKAVETGDEFLLVSPKEKNLNEEWLKRYNEKHKTSLSLEKSASPFSGGFILRKGDIDTDCVFDMLITWSREDIEADVAKRLFSE</sequence>
<dbReference type="HOGENOM" id="CLU_105846_0_0_0"/>
<dbReference type="eggNOG" id="COG1390">
    <property type="taxonomic scope" value="Bacteria"/>
</dbReference>
<dbReference type="Proteomes" id="UP000002366">
    <property type="component" value="Chromosome"/>
</dbReference>
<keyword evidence="3" id="KW-0406">Ion transport</keyword>
<dbReference type="SUPFAM" id="SSF160527">
    <property type="entry name" value="V-type ATPase subunit E-like"/>
    <property type="match status" value="1"/>
</dbReference>
<comment type="similarity">
    <text evidence="1">Belongs to the V-ATPase E subunit family.</text>
</comment>
<evidence type="ECO:0000256" key="3">
    <source>
        <dbReference type="ARBA" id="ARBA00023065"/>
    </source>
</evidence>
<evidence type="ECO:0000256" key="4">
    <source>
        <dbReference type="SAM" id="Coils"/>
    </source>
</evidence>
<protein>
    <submittedName>
        <fullName evidence="5">H+transporting two-sector ATPase E subunit</fullName>
    </submittedName>
</protein>
<dbReference type="GO" id="GO:0033178">
    <property type="term" value="C:proton-transporting two-sector ATPase complex, catalytic domain"/>
    <property type="evidence" value="ECO:0007669"/>
    <property type="project" value="InterPro"/>
</dbReference>
<evidence type="ECO:0000313" key="5">
    <source>
        <dbReference type="EMBL" id="ADE56937.1"/>
    </source>
</evidence>
<evidence type="ECO:0000313" key="6">
    <source>
        <dbReference type="Proteomes" id="UP000002366"/>
    </source>
</evidence>
<dbReference type="EMBL" id="CP001997">
    <property type="protein sequence ID" value="ADE56937.1"/>
    <property type="molecule type" value="Genomic_DNA"/>
</dbReference>
<keyword evidence="4" id="KW-0175">Coiled coil</keyword>
<reference evidence="5 6" key="1">
    <citation type="journal article" date="2010" name="Stand. Genomic Sci.">
        <title>Complete genome sequence of Aminobacterium colombiense type strain (ALA-1).</title>
        <authorList>
            <person name="Chertkov O."/>
            <person name="Sikorski J."/>
            <person name="Brambilla E."/>
            <person name="Lapidus A."/>
            <person name="Copeland A."/>
            <person name="Glavina Del Rio T."/>
            <person name="Nolan M."/>
            <person name="Lucas S."/>
            <person name="Tice H."/>
            <person name="Cheng J.F."/>
            <person name="Han C."/>
            <person name="Detter J.C."/>
            <person name="Bruce D."/>
            <person name="Tapia R."/>
            <person name="Goodwin L."/>
            <person name="Pitluck S."/>
            <person name="Liolios K."/>
            <person name="Ivanova N."/>
            <person name="Mavromatis K."/>
            <person name="Ovchinnikova G."/>
            <person name="Pati A."/>
            <person name="Chen A."/>
            <person name="Palaniappan K."/>
            <person name="Land M."/>
            <person name="Hauser L."/>
            <person name="Chang Y.J."/>
            <person name="Jeffries C.D."/>
            <person name="Spring S."/>
            <person name="Rohde M."/>
            <person name="Goker M."/>
            <person name="Bristow J."/>
            <person name="Eisen J.A."/>
            <person name="Markowitz V."/>
            <person name="Hugenholtz P."/>
            <person name="Kyrpides N.C."/>
            <person name="Klenk H.P."/>
        </authorList>
    </citation>
    <scope>NUCLEOTIDE SEQUENCE [LARGE SCALE GENOMIC DNA]</scope>
    <source>
        <strain evidence="6">DSM 12261 / ALA-1</strain>
    </source>
</reference>